<feature type="transmembrane region" description="Helical" evidence="7">
    <location>
        <begin position="389"/>
        <end position="406"/>
    </location>
</feature>
<sequence length="428" mass="47218">MNTNLVRQKDFFLLMLGKLVSLLGSNMQQFALSLYVLEITGSATIFASMLSISIIPRILLSPMAGVFGDWFDRKKTIVILDILNAVIIGIYAIIFIINESFSLSMIYLLVILLEVTEIFFGSAMSAVLPSMVDREELLDANSLNSLVMNIGQLLAPIIGAIIYESFGLKLVLIINSISFLASGISEMFIDIPKKHKKPDKISIKLFKNDLMEGIDIIKGNKFIFTMISLGTIINFAIAPLFSVGLIFIIKEVLKATDFQFGVFQMVLSVSMIVAPILCSGYIKRIPIGKLSYISFILVGLLVLIMAPIPSSIMINNFSLNFIYVLLLTVSFIIGVLATVSNIAIGTIFNQVTPIEFMGRTSTVFNLAVTIFIPAGQMIFGFLYDIISPSYVIAISSIIMIVVVRIYKTALMDIDMEKTEITGDVINEI</sequence>
<dbReference type="InterPro" id="IPR020846">
    <property type="entry name" value="MFS_dom"/>
</dbReference>
<keyword evidence="10" id="KW-1185">Reference proteome</keyword>
<feature type="domain" description="Major facilitator superfamily (MFS) profile" evidence="8">
    <location>
        <begin position="10"/>
        <end position="411"/>
    </location>
</feature>
<evidence type="ECO:0000256" key="3">
    <source>
        <dbReference type="ARBA" id="ARBA00022475"/>
    </source>
</evidence>
<accession>A0A9X2MIB4</accession>
<feature type="transmembrane region" description="Helical" evidence="7">
    <location>
        <begin position="321"/>
        <end position="351"/>
    </location>
</feature>
<evidence type="ECO:0000256" key="1">
    <source>
        <dbReference type="ARBA" id="ARBA00004651"/>
    </source>
</evidence>
<dbReference type="Proteomes" id="UP001142078">
    <property type="component" value="Unassembled WGS sequence"/>
</dbReference>
<dbReference type="Pfam" id="PF07690">
    <property type="entry name" value="MFS_1"/>
    <property type="match status" value="1"/>
</dbReference>
<keyword evidence="4 7" id="KW-0812">Transmembrane</keyword>
<evidence type="ECO:0000259" key="8">
    <source>
        <dbReference type="PROSITE" id="PS50850"/>
    </source>
</evidence>
<dbReference type="AlphaFoldDB" id="A0A9X2MIB4"/>
<feature type="transmembrane region" description="Helical" evidence="7">
    <location>
        <begin position="222"/>
        <end position="249"/>
    </location>
</feature>
<gene>
    <name evidence="9" type="ORF">NSA23_08690</name>
</gene>
<dbReference type="PANTHER" id="PTHR43266:SF9">
    <property type="entry name" value="PERMEASE, MAJOR FACILITATOR SUPERFAMILY-RELATED"/>
    <property type="match status" value="1"/>
</dbReference>
<organism evidence="9 10">
    <name type="scientific">Anaerosalibacter massiliensis</name>
    <dbReference type="NCBI Taxonomy" id="1347392"/>
    <lineage>
        <taxon>Bacteria</taxon>
        <taxon>Bacillati</taxon>
        <taxon>Bacillota</taxon>
        <taxon>Tissierellia</taxon>
        <taxon>Tissierellales</taxon>
        <taxon>Sporanaerobacteraceae</taxon>
        <taxon>Anaerosalibacter</taxon>
    </lineage>
</organism>
<evidence type="ECO:0000256" key="2">
    <source>
        <dbReference type="ARBA" id="ARBA00022448"/>
    </source>
</evidence>
<dbReference type="PROSITE" id="PS50850">
    <property type="entry name" value="MFS"/>
    <property type="match status" value="1"/>
</dbReference>
<evidence type="ECO:0000256" key="5">
    <source>
        <dbReference type="ARBA" id="ARBA00022989"/>
    </source>
</evidence>
<reference evidence="9" key="1">
    <citation type="submission" date="2022-07" db="EMBL/GenBank/DDBJ databases">
        <title>Enhanced cultured diversity of the mouse gut microbiota enables custom-made synthetic communities.</title>
        <authorList>
            <person name="Afrizal A."/>
        </authorList>
    </citation>
    <scope>NUCLEOTIDE SEQUENCE</scope>
    <source>
        <strain evidence="9">DSM 29482</strain>
    </source>
</reference>
<feature type="transmembrane region" description="Helical" evidence="7">
    <location>
        <begin position="363"/>
        <end position="383"/>
    </location>
</feature>
<dbReference type="OrthoDB" id="9763297at2"/>
<dbReference type="GO" id="GO:0022857">
    <property type="term" value="F:transmembrane transporter activity"/>
    <property type="evidence" value="ECO:0007669"/>
    <property type="project" value="InterPro"/>
</dbReference>
<proteinExistence type="predicted"/>
<dbReference type="RefSeq" id="WP_042682747.1">
    <property type="nucleotide sequence ID" value="NZ_CABKTM010000049.1"/>
</dbReference>
<dbReference type="CDD" id="cd06173">
    <property type="entry name" value="MFS_MefA_like"/>
    <property type="match status" value="1"/>
</dbReference>
<keyword evidence="5 7" id="KW-1133">Transmembrane helix</keyword>
<dbReference type="GO" id="GO:0005886">
    <property type="term" value="C:plasma membrane"/>
    <property type="evidence" value="ECO:0007669"/>
    <property type="project" value="UniProtKB-SubCell"/>
</dbReference>
<comment type="caution">
    <text evidence="9">The sequence shown here is derived from an EMBL/GenBank/DDBJ whole genome shotgun (WGS) entry which is preliminary data.</text>
</comment>
<protein>
    <submittedName>
        <fullName evidence="9">MFS transporter</fullName>
    </submittedName>
</protein>
<evidence type="ECO:0000256" key="7">
    <source>
        <dbReference type="SAM" id="Phobius"/>
    </source>
</evidence>
<dbReference type="Gene3D" id="1.20.1250.20">
    <property type="entry name" value="MFS general substrate transporter like domains"/>
    <property type="match status" value="1"/>
</dbReference>
<dbReference type="InterPro" id="IPR036259">
    <property type="entry name" value="MFS_trans_sf"/>
</dbReference>
<name>A0A9X2MIB4_9FIRM</name>
<evidence type="ECO:0000256" key="6">
    <source>
        <dbReference type="ARBA" id="ARBA00023136"/>
    </source>
</evidence>
<dbReference type="SUPFAM" id="SSF103473">
    <property type="entry name" value="MFS general substrate transporter"/>
    <property type="match status" value="1"/>
</dbReference>
<keyword evidence="3" id="KW-1003">Cell membrane</keyword>
<keyword evidence="2" id="KW-0813">Transport</keyword>
<feature type="transmembrane region" description="Helical" evidence="7">
    <location>
        <begin position="78"/>
        <end position="98"/>
    </location>
</feature>
<dbReference type="InterPro" id="IPR011701">
    <property type="entry name" value="MFS"/>
</dbReference>
<keyword evidence="6 7" id="KW-0472">Membrane</keyword>
<feature type="transmembrane region" description="Helical" evidence="7">
    <location>
        <begin position="261"/>
        <end position="278"/>
    </location>
</feature>
<feature type="transmembrane region" description="Helical" evidence="7">
    <location>
        <begin position="43"/>
        <end position="66"/>
    </location>
</feature>
<feature type="transmembrane region" description="Helical" evidence="7">
    <location>
        <begin position="104"/>
        <end position="131"/>
    </location>
</feature>
<evidence type="ECO:0000313" key="10">
    <source>
        <dbReference type="Proteomes" id="UP001142078"/>
    </source>
</evidence>
<dbReference type="PANTHER" id="PTHR43266">
    <property type="entry name" value="MACROLIDE-EFFLUX PROTEIN"/>
    <property type="match status" value="1"/>
</dbReference>
<feature type="transmembrane region" description="Helical" evidence="7">
    <location>
        <begin position="290"/>
        <end position="309"/>
    </location>
</feature>
<dbReference type="EMBL" id="JANJZL010000004">
    <property type="protein sequence ID" value="MCR2044194.1"/>
    <property type="molecule type" value="Genomic_DNA"/>
</dbReference>
<evidence type="ECO:0000256" key="4">
    <source>
        <dbReference type="ARBA" id="ARBA00022692"/>
    </source>
</evidence>
<comment type="subcellular location">
    <subcellularLocation>
        <location evidence="1">Cell membrane</location>
        <topology evidence="1">Multi-pass membrane protein</topology>
    </subcellularLocation>
</comment>
<evidence type="ECO:0000313" key="9">
    <source>
        <dbReference type="EMBL" id="MCR2044194.1"/>
    </source>
</evidence>